<evidence type="ECO:0000256" key="1">
    <source>
        <dbReference type="ARBA" id="ARBA00006484"/>
    </source>
</evidence>
<dbReference type="Pfam" id="PF00106">
    <property type="entry name" value="adh_short"/>
    <property type="match status" value="1"/>
</dbReference>
<gene>
    <name evidence="3" type="ORF">GB993_06655</name>
</gene>
<evidence type="ECO:0000256" key="2">
    <source>
        <dbReference type="ARBA" id="ARBA00023002"/>
    </source>
</evidence>
<keyword evidence="2" id="KW-0560">Oxidoreductase</keyword>
<dbReference type="SUPFAM" id="SSF51735">
    <property type="entry name" value="NAD(P)-binding Rossmann-fold domains"/>
    <property type="match status" value="1"/>
</dbReference>
<sequence>MRQQHFCRIVNNSSIGGDMYSALGGWYHVSKHALNVWSDVLDTEVQQFGLRSVVVEPGGTQSSWGKIAMGSIKNNVSENTPYQSLIDGTMAMVSNVGSHSSATSEDLAKVFYRAATEEKPKLRYYFSFSDRMTSHIARVHPTFGTF</sequence>
<dbReference type="Proteomes" id="UP000449209">
    <property type="component" value="Unassembled WGS sequence"/>
</dbReference>
<dbReference type="PANTHER" id="PTHR43976">
    <property type="entry name" value="SHORT CHAIN DEHYDROGENASE"/>
    <property type="match status" value="1"/>
</dbReference>
<dbReference type="InterPro" id="IPR002347">
    <property type="entry name" value="SDR_fam"/>
</dbReference>
<proteinExistence type="inferred from homology"/>
<dbReference type="AlphaFoldDB" id="A0A6N9I205"/>
<evidence type="ECO:0000313" key="4">
    <source>
        <dbReference type="Proteomes" id="UP000449209"/>
    </source>
</evidence>
<dbReference type="Gene3D" id="3.40.50.720">
    <property type="entry name" value="NAD(P)-binding Rossmann-like Domain"/>
    <property type="match status" value="1"/>
</dbReference>
<evidence type="ECO:0000313" key="3">
    <source>
        <dbReference type="EMBL" id="MYV17182.1"/>
    </source>
</evidence>
<dbReference type="PANTHER" id="PTHR43976:SF16">
    <property type="entry name" value="SHORT-CHAIN DEHYDROGENASE_REDUCTASE FAMILY PROTEIN"/>
    <property type="match status" value="1"/>
</dbReference>
<name>A0A6N9I205_9LACO</name>
<reference evidence="3 4" key="1">
    <citation type="journal article" date="2019" name="Appl. Environ. Microbiol.">
        <title>Genetic determinants of hydroxycinnamic acid metabolism in heterofermentative lactobacilli.</title>
        <authorList>
            <person name="Gaur G."/>
            <person name="Oh J.H."/>
            <person name="Filannino P."/>
            <person name="Gobbetti M."/>
            <person name="van Pijkeren J.P."/>
            <person name="Ganzle M.G."/>
        </authorList>
    </citation>
    <scope>NUCLEOTIDE SEQUENCE [LARGE SCALE GENOMIC DNA]</scope>
    <source>
        <strain evidence="3 4">C5</strain>
    </source>
</reference>
<dbReference type="InterPro" id="IPR051911">
    <property type="entry name" value="SDR_oxidoreductase"/>
</dbReference>
<comment type="caution">
    <text evidence="3">The sequence shown here is derived from an EMBL/GenBank/DDBJ whole genome shotgun (WGS) entry which is preliminary data.</text>
</comment>
<dbReference type="InterPro" id="IPR036291">
    <property type="entry name" value="NAD(P)-bd_dom_sf"/>
</dbReference>
<comment type="similarity">
    <text evidence="1">Belongs to the short-chain dehydrogenases/reductases (SDR) family.</text>
</comment>
<accession>A0A6N9I205</accession>
<dbReference type="GO" id="GO:0016491">
    <property type="term" value="F:oxidoreductase activity"/>
    <property type="evidence" value="ECO:0007669"/>
    <property type="project" value="UniProtKB-KW"/>
</dbReference>
<organism evidence="3 4">
    <name type="scientific">Furfurilactobacillus milii</name>
    <dbReference type="NCBI Taxonomy" id="2888272"/>
    <lineage>
        <taxon>Bacteria</taxon>
        <taxon>Bacillati</taxon>
        <taxon>Bacillota</taxon>
        <taxon>Bacilli</taxon>
        <taxon>Lactobacillales</taxon>
        <taxon>Lactobacillaceae</taxon>
        <taxon>Furfurilactobacillus</taxon>
    </lineage>
</organism>
<dbReference type="OrthoDB" id="9775296at2"/>
<dbReference type="EMBL" id="WEZQ01000011">
    <property type="protein sequence ID" value="MYV17182.1"/>
    <property type="molecule type" value="Genomic_DNA"/>
</dbReference>
<protein>
    <submittedName>
        <fullName evidence="3">SDR family NAD(P)-dependent oxidoreductase</fullName>
    </submittedName>
</protein>